<dbReference type="Proteomes" id="UP000431533">
    <property type="component" value="Unassembled WGS sequence"/>
</dbReference>
<dbReference type="Pfam" id="PF13410">
    <property type="entry name" value="GST_C_2"/>
    <property type="match status" value="1"/>
</dbReference>
<dbReference type="InterPro" id="IPR016639">
    <property type="entry name" value="GST_Omega/GSH"/>
</dbReference>
<keyword evidence="1" id="KW-0812">Transmembrane</keyword>
<dbReference type="AlphaFoldDB" id="A0A8H8U112"/>
<dbReference type="Gene3D" id="1.20.1050.10">
    <property type="match status" value="1"/>
</dbReference>
<dbReference type="GeneID" id="41981937"/>
<keyword evidence="1" id="KW-1133">Transmembrane helix</keyword>
<gene>
    <name evidence="2" type="primary">gto2_3</name>
    <name evidence="2" type="ORF">LHYA1_G001739</name>
</gene>
<proteinExistence type="predicted"/>
<evidence type="ECO:0000256" key="1">
    <source>
        <dbReference type="SAM" id="Phobius"/>
    </source>
</evidence>
<sequence length="147" mass="17193">MAASQADYDECMKRLFGIMGELEERLGGSKSLFGDHITETDIRLLIVYYGLFTTAVRFNMAYYTIFMCNWKMIRSGYPDLHRWLRALYYEVDDEAKGAFKSTTHFEIFMEGYALGDEDDAYSLGLLCQLCHWTHKRKGKVNKTYRTD</sequence>
<dbReference type="EMBL" id="QGMH01000013">
    <property type="protein sequence ID" value="TVY29920.1"/>
    <property type="molecule type" value="Genomic_DNA"/>
</dbReference>
<dbReference type="GO" id="GO:0005737">
    <property type="term" value="C:cytoplasm"/>
    <property type="evidence" value="ECO:0007669"/>
    <property type="project" value="TreeGrafter"/>
</dbReference>
<keyword evidence="1" id="KW-0472">Membrane</keyword>
<keyword evidence="2" id="KW-0808">Transferase</keyword>
<dbReference type="RefSeq" id="XP_031008707.1">
    <property type="nucleotide sequence ID" value="XM_031146719.1"/>
</dbReference>
<evidence type="ECO:0000313" key="2">
    <source>
        <dbReference type="EMBL" id="TVY29920.1"/>
    </source>
</evidence>
<name>A0A8H8U112_9HELO</name>
<evidence type="ECO:0000313" key="3">
    <source>
        <dbReference type="Proteomes" id="UP000431533"/>
    </source>
</evidence>
<accession>A0A8H8U112</accession>
<organism evidence="2 3">
    <name type="scientific">Lachnellula hyalina</name>
    <dbReference type="NCBI Taxonomy" id="1316788"/>
    <lineage>
        <taxon>Eukaryota</taxon>
        <taxon>Fungi</taxon>
        <taxon>Dikarya</taxon>
        <taxon>Ascomycota</taxon>
        <taxon>Pezizomycotina</taxon>
        <taxon>Leotiomycetes</taxon>
        <taxon>Helotiales</taxon>
        <taxon>Lachnaceae</taxon>
        <taxon>Lachnellula</taxon>
    </lineage>
</organism>
<dbReference type="OrthoDB" id="2309723at2759"/>
<dbReference type="GO" id="GO:0004364">
    <property type="term" value="F:glutathione transferase activity"/>
    <property type="evidence" value="ECO:0007669"/>
    <property type="project" value="InterPro"/>
</dbReference>
<dbReference type="PANTHER" id="PTHR32419">
    <property type="entry name" value="GLUTATHIONYL-HYDROQUINONE REDUCTASE"/>
    <property type="match status" value="1"/>
</dbReference>
<dbReference type="SUPFAM" id="SSF47616">
    <property type="entry name" value="GST C-terminal domain-like"/>
    <property type="match status" value="1"/>
</dbReference>
<dbReference type="InterPro" id="IPR036282">
    <property type="entry name" value="Glutathione-S-Trfase_C_sf"/>
</dbReference>
<comment type="caution">
    <text evidence="2">The sequence shown here is derived from an EMBL/GenBank/DDBJ whole genome shotgun (WGS) entry which is preliminary data.</text>
</comment>
<protein>
    <submittedName>
        <fullName evidence="2">Glutathione S-transferase omega-like</fullName>
    </submittedName>
</protein>
<keyword evidence="3" id="KW-1185">Reference proteome</keyword>
<reference evidence="2 3" key="1">
    <citation type="submission" date="2018-05" db="EMBL/GenBank/DDBJ databases">
        <title>Genome sequencing and assembly of the regulated plant pathogen Lachnellula willkommii and related sister species for the development of diagnostic species identification markers.</title>
        <authorList>
            <person name="Giroux E."/>
            <person name="Bilodeau G."/>
        </authorList>
    </citation>
    <scope>NUCLEOTIDE SEQUENCE [LARGE SCALE GENOMIC DNA]</scope>
    <source>
        <strain evidence="2 3">CBS 185.66</strain>
    </source>
</reference>
<dbReference type="PANTHER" id="PTHR32419:SF25">
    <property type="entry name" value="GLUTATHIONE S-TRANSFERASE (EUROFUNG)"/>
    <property type="match status" value="1"/>
</dbReference>
<feature type="transmembrane region" description="Helical" evidence="1">
    <location>
        <begin position="46"/>
        <end position="65"/>
    </location>
</feature>